<name>A0ACC2TGS0_9FUNG</name>
<evidence type="ECO:0000313" key="1">
    <source>
        <dbReference type="EMBL" id="KAJ9073601.1"/>
    </source>
</evidence>
<dbReference type="Proteomes" id="UP001165960">
    <property type="component" value="Unassembled WGS sequence"/>
</dbReference>
<dbReference type="EMBL" id="QTSX02002896">
    <property type="protein sequence ID" value="KAJ9073601.1"/>
    <property type="molecule type" value="Genomic_DNA"/>
</dbReference>
<sequence length="104" mass="11003">MEGGLGLGCTGQLKIACPGPAKPTKAKIALGPKAGPSAATRAGIVSAPGFALQKAKIQVQVKPITQKKEEKKKEKKKGKEKERKEKKEEKKRRGGKSHSSATQS</sequence>
<proteinExistence type="predicted"/>
<evidence type="ECO:0000313" key="2">
    <source>
        <dbReference type="Proteomes" id="UP001165960"/>
    </source>
</evidence>
<accession>A0ACC2TGS0</accession>
<gene>
    <name evidence="1" type="ORF">DSO57_1014587</name>
</gene>
<reference evidence="1" key="1">
    <citation type="submission" date="2022-04" db="EMBL/GenBank/DDBJ databases">
        <title>Genome of the entomopathogenic fungus Entomophthora muscae.</title>
        <authorList>
            <person name="Elya C."/>
            <person name="Lovett B.R."/>
            <person name="Lee E."/>
            <person name="Macias A.M."/>
            <person name="Hajek A.E."/>
            <person name="De Bivort B.L."/>
            <person name="Kasson M.T."/>
            <person name="De Fine Licht H.H."/>
            <person name="Stajich J.E."/>
        </authorList>
    </citation>
    <scope>NUCLEOTIDE SEQUENCE</scope>
    <source>
        <strain evidence="1">Berkeley</strain>
    </source>
</reference>
<protein>
    <submittedName>
        <fullName evidence="1">Uncharacterized protein</fullName>
    </submittedName>
</protein>
<keyword evidence="2" id="KW-1185">Reference proteome</keyword>
<organism evidence="1 2">
    <name type="scientific">Entomophthora muscae</name>
    <dbReference type="NCBI Taxonomy" id="34485"/>
    <lineage>
        <taxon>Eukaryota</taxon>
        <taxon>Fungi</taxon>
        <taxon>Fungi incertae sedis</taxon>
        <taxon>Zoopagomycota</taxon>
        <taxon>Entomophthoromycotina</taxon>
        <taxon>Entomophthoromycetes</taxon>
        <taxon>Entomophthorales</taxon>
        <taxon>Entomophthoraceae</taxon>
        <taxon>Entomophthora</taxon>
    </lineage>
</organism>
<comment type="caution">
    <text evidence="1">The sequence shown here is derived from an EMBL/GenBank/DDBJ whole genome shotgun (WGS) entry which is preliminary data.</text>
</comment>